<organism evidence="2">
    <name type="scientific">Hanusia phi</name>
    <dbReference type="NCBI Taxonomy" id="3032"/>
    <lineage>
        <taxon>Eukaryota</taxon>
        <taxon>Cryptophyceae</taxon>
        <taxon>Pyrenomonadales</taxon>
        <taxon>Geminigeraceae</taxon>
        <taxon>Hanusia</taxon>
    </lineage>
</organism>
<feature type="region of interest" description="Disordered" evidence="1">
    <location>
        <begin position="29"/>
        <end position="55"/>
    </location>
</feature>
<feature type="region of interest" description="Disordered" evidence="1">
    <location>
        <begin position="71"/>
        <end position="243"/>
    </location>
</feature>
<dbReference type="AlphaFoldDB" id="A0A7S0HHD6"/>
<feature type="compositionally biased region" description="Basic and acidic residues" evidence="1">
    <location>
        <begin position="159"/>
        <end position="173"/>
    </location>
</feature>
<evidence type="ECO:0000256" key="1">
    <source>
        <dbReference type="SAM" id="MobiDB-lite"/>
    </source>
</evidence>
<dbReference type="EMBL" id="HBEO01017883">
    <property type="protein sequence ID" value="CAD8487236.1"/>
    <property type="molecule type" value="Transcribed_RNA"/>
</dbReference>
<proteinExistence type="predicted"/>
<gene>
    <name evidence="2" type="ORF">HPHI1048_LOCUS12173</name>
</gene>
<feature type="compositionally biased region" description="Basic and acidic residues" evidence="1">
    <location>
        <begin position="76"/>
        <end position="87"/>
    </location>
</feature>
<protein>
    <submittedName>
        <fullName evidence="2">Uncharacterized protein</fullName>
    </submittedName>
</protein>
<sequence length="269" mass="30189">MLEAERKFFASFCDEEDLEELQLDSYQRMAGGQGEKGDETICQSTSGDELDDVSQLPSRSKIVFSSLTSAAVDVAHPSDENPARKEIGTVPSPPAPQEFSPPHRQPPAIALGQPPRPCTENPQEDEEYKPVDEEQKQQQQEQAGHEGMEEEEESFQDLKQLEDALRDAQRSLKEAAASVFRPLSGSAYEEGVEEEGWEEQEEFRRDFNDFDVFTPPRRPLTAPDGDQLGPSSFQGPPTPSDLLQLPNKLLEEERKHLQLNPRIGMRVVL</sequence>
<evidence type="ECO:0000313" key="2">
    <source>
        <dbReference type="EMBL" id="CAD8487236.1"/>
    </source>
</evidence>
<accession>A0A7S0HHD6</accession>
<feature type="compositionally biased region" description="Acidic residues" evidence="1">
    <location>
        <begin position="190"/>
        <end position="201"/>
    </location>
</feature>
<reference evidence="2" key="1">
    <citation type="submission" date="2021-01" db="EMBL/GenBank/DDBJ databases">
        <authorList>
            <person name="Corre E."/>
            <person name="Pelletier E."/>
            <person name="Niang G."/>
            <person name="Scheremetjew M."/>
            <person name="Finn R."/>
            <person name="Kale V."/>
            <person name="Holt S."/>
            <person name="Cochrane G."/>
            <person name="Meng A."/>
            <person name="Brown T."/>
            <person name="Cohen L."/>
        </authorList>
    </citation>
    <scope>NUCLEOTIDE SEQUENCE</scope>
    <source>
        <strain evidence="2">CCMP325</strain>
    </source>
</reference>
<name>A0A7S0HHD6_9CRYP</name>